<sequence length="187" mass="20510">MFAIQHTASTSKHSNAFTSEEHLHSLPTYLCANLFLTRSILLTARHHHNHQTSNPITSCTLVPEPITPIHCSLQSPCHLKEEHFPDSTQSYSILISSTSTRAFIKKTASTTITGKHHLSCYCTCTYDPLDPGQPTTDESVDADAGLQGQAAAQRVVGSDPLRYMLAKPNDLPASHRPSHPNLTCAFH</sequence>
<dbReference type="EMBL" id="JH658272">
    <property type="protein sequence ID" value="EXM10343.1"/>
    <property type="molecule type" value="Genomic_DNA"/>
</dbReference>
<proteinExistence type="predicted"/>
<evidence type="ECO:0000256" key="1">
    <source>
        <dbReference type="SAM" id="MobiDB-lite"/>
    </source>
</evidence>
<dbReference type="Proteomes" id="UP000030685">
    <property type="component" value="Unassembled WGS sequence"/>
</dbReference>
<dbReference type="HOGENOM" id="CLU_1540112_0_0_1"/>
<dbReference type="GeneID" id="42025674"/>
<gene>
    <name evidence="2" type="ORF">FOIG_00499</name>
</gene>
<name>X0KA70_FUSO5</name>
<evidence type="ECO:0000313" key="2">
    <source>
        <dbReference type="EMBL" id="EXM10343.1"/>
    </source>
</evidence>
<reference evidence="2" key="2">
    <citation type="submission" date="2012-05" db="EMBL/GenBank/DDBJ databases">
        <title>The Genome Annotation of Fusarium oxysporum II5.</title>
        <authorList>
            <consortium name="The Broad Institute Genomics Platform"/>
            <person name="Ma L.-J."/>
            <person name="Corby-Kistler H."/>
            <person name="Broz K."/>
            <person name="Gale L.R."/>
            <person name="Jonkers W."/>
            <person name="O'Donnell K."/>
            <person name="Ploetz R."/>
            <person name="Steinberg C."/>
            <person name="Schwartz D.C."/>
            <person name="VanEtten H."/>
            <person name="Zhou S."/>
            <person name="Young S.K."/>
            <person name="Zeng Q."/>
            <person name="Gargeya S."/>
            <person name="Fitzgerald M."/>
            <person name="Abouelleil A."/>
            <person name="Alvarado L."/>
            <person name="Chapman S.B."/>
            <person name="Gainer-Dewar J."/>
            <person name="Goldberg J."/>
            <person name="Griggs A."/>
            <person name="Gujja S."/>
            <person name="Hansen M."/>
            <person name="Howarth C."/>
            <person name="Imamovic A."/>
            <person name="Ireland A."/>
            <person name="Larimer J."/>
            <person name="McCowan C."/>
            <person name="Murphy C."/>
            <person name="Pearson M."/>
            <person name="Poon T.W."/>
            <person name="Priest M."/>
            <person name="Roberts A."/>
            <person name="Saif S."/>
            <person name="Shea T."/>
            <person name="Sykes S."/>
            <person name="Wortman J."/>
            <person name="Nusbaum C."/>
            <person name="Birren B."/>
        </authorList>
    </citation>
    <scope>NUCLEOTIDE SEQUENCE</scope>
    <source>
        <strain evidence="2">54006</strain>
    </source>
</reference>
<accession>X0KA70</accession>
<dbReference type="AlphaFoldDB" id="X0KA70"/>
<reference evidence="2" key="1">
    <citation type="submission" date="2011-11" db="EMBL/GenBank/DDBJ databases">
        <title>The Genome Sequence of Fusarium oxysporum II5.</title>
        <authorList>
            <consortium name="The Broad Institute Genome Sequencing Platform"/>
            <person name="Ma L.-J."/>
            <person name="Gale L.R."/>
            <person name="Schwartz D.C."/>
            <person name="Zhou S."/>
            <person name="Corby-Kistler H."/>
            <person name="Young S.K."/>
            <person name="Zeng Q."/>
            <person name="Gargeya S."/>
            <person name="Fitzgerald M."/>
            <person name="Haas B."/>
            <person name="Abouelleil A."/>
            <person name="Alvarado L."/>
            <person name="Arachchi H.M."/>
            <person name="Berlin A."/>
            <person name="Brown A."/>
            <person name="Chapman S.B."/>
            <person name="Chen Z."/>
            <person name="Dunbar C."/>
            <person name="Freedman E."/>
            <person name="Gearin G."/>
            <person name="Goldberg J."/>
            <person name="Griggs A."/>
            <person name="Gujja S."/>
            <person name="Heiman D."/>
            <person name="Howarth C."/>
            <person name="Larson L."/>
            <person name="Lui A."/>
            <person name="MacDonald P.J.P."/>
            <person name="Montmayeur A."/>
            <person name="Murphy C."/>
            <person name="Neiman D."/>
            <person name="Pearson M."/>
            <person name="Priest M."/>
            <person name="Roberts A."/>
            <person name="Saif S."/>
            <person name="Shea T."/>
            <person name="Shenoy N."/>
            <person name="Sisk P."/>
            <person name="Stolte C."/>
            <person name="Sykes S."/>
            <person name="Wortman J."/>
            <person name="Nusbaum C."/>
            <person name="Birren B."/>
        </authorList>
    </citation>
    <scope>NUCLEOTIDE SEQUENCE [LARGE SCALE GENOMIC DNA]</scope>
    <source>
        <strain evidence="2">54006</strain>
    </source>
</reference>
<dbReference type="RefSeq" id="XP_031072432.1">
    <property type="nucleotide sequence ID" value="XM_031196665.1"/>
</dbReference>
<feature type="region of interest" description="Disordered" evidence="1">
    <location>
        <begin position="168"/>
        <end position="187"/>
    </location>
</feature>
<organism evidence="2">
    <name type="scientific">Fusarium odoratissimum (strain NRRL 54006)</name>
    <dbReference type="NCBI Taxonomy" id="1089451"/>
    <lineage>
        <taxon>Eukaryota</taxon>
        <taxon>Fungi</taxon>
        <taxon>Dikarya</taxon>
        <taxon>Ascomycota</taxon>
        <taxon>Pezizomycotina</taxon>
        <taxon>Sordariomycetes</taxon>
        <taxon>Hypocreomycetidae</taxon>
        <taxon>Hypocreales</taxon>
        <taxon>Nectriaceae</taxon>
        <taxon>Fusarium</taxon>
        <taxon>Fusarium oxysporum species complex</taxon>
        <taxon>Fusarium oxysporum f. sp. cubense (strain race 4)</taxon>
    </lineage>
</organism>
<protein>
    <submittedName>
        <fullName evidence="2">Uncharacterized protein</fullName>
    </submittedName>
</protein>
<dbReference type="VEuPathDB" id="FungiDB:FOIG_00499"/>